<comment type="caution">
    <text evidence="1">The sequence shown here is derived from an EMBL/GenBank/DDBJ whole genome shotgun (WGS) entry which is preliminary data.</text>
</comment>
<dbReference type="InterPro" id="IPR036513">
    <property type="entry name" value="STAS_dom_sf"/>
</dbReference>
<evidence type="ECO:0000313" key="2">
    <source>
        <dbReference type="Proteomes" id="UP000051634"/>
    </source>
</evidence>
<reference evidence="1 2" key="1">
    <citation type="submission" date="2015-11" db="EMBL/GenBank/DDBJ databases">
        <title>The genome of Candidatus Endoriftia persephone in Ridgeia piscesae and population structure of the North Eastern Pacific vestimentiferan symbionts.</title>
        <authorList>
            <person name="Perez M."/>
            <person name="Juniper K.S."/>
        </authorList>
    </citation>
    <scope>NUCLEOTIDE SEQUENCE [LARGE SCALE GENOMIC DNA]</scope>
    <source>
        <strain evidence="1">Ind11</strain>
    </source>
</reference>
<dbReference type="Gene3D" id="3.30.750.24">
    <property type="entry name" value="STAS domain"/>
    <property type="match status" value="1"/>
</dbReference>
<dbReference type="Proteomes" id="UP000051634">
    <property type="component" value="Unassembled WGS sequence"/>
</dbReference>
<proteinExistence type="predicted"/>
<name>A0A0T5Z017_9GAMM</name>
<accession>A0A0T5Z017</accession>
<organism evidence="1 2">
    <name type="scientific">endosymbiont of Ridgeia piscesae</name>
    <dbReference type="NCBI Taxonomy" id="54398"/>
    <lineage>
        <taxon>Bacteria</taxon>
        <taxon>Pseudomonadati</taxon>
        <taxon>Pseudomonadota</taxon>
        <taxon>Gammaproteobacteria</taxon>
        <taxon>sulfur-oxidizing symbionts</taxon>
    </lineage>
</organism>
<dbReference type="PATRIC" id="fig|54398.3.peg.2675"/>
<keyword evidence="2" id="KW-1185">Reference proteome</keyword>
<sequence length="87" mass="10028">MQTFADLFDPKDDPDEVMVDFANARVYDHSGLEAIDALAERYTRVEKRLHIKHLSQECQNLLVKAGDLVEVNMLEDPRYHVADDRLA</sequence>
<gene>
    <name evidence="1" type="ORF">Ga0074115_12939</name>
</gene>
<dbReference type="SUPFAM" id="SSF52091">
    <property type="entry name" value="SpoIIaa-like"/>
    <property type="match status" value="1"/>
</dbReference>
<evidence type="ECO:0000313" key="1">
    <source>
        <dbReference type="EMBL" id="KRT56017.1"/>
    </source>
</evidence>
<dbReference type="EMBL" id="LDXT01000068">
    <property type="protein sequence ID" value="KRT56017.1"/>
    <property type="molecule type" value="Genomic_DNA"/>
</dbReference>
<evidence type="ECO:0008006" key="3">
    <source>
        <dbReference type="Google" id="ProtNLM"/>
    </source>
</evidence>
<dbReference type="AlphaFoldDB" id="A0A0T5Z017"/>
<protein>
    <recommendedName>
        <fullName evidence="3">STAS domain-containing protein</fullName>
    </recommendedName>
</protein>